<keyword evidence="6" id="KW-0804">Transcription</keyword>
<keyword evidence="2 8" id="KW-0158">Chromosome</keyword>
<dbReference type="InterPro" id="IPR001357">
    <property type="entry name" value="BRCT_dom"/>
</dbReference>
<comment type="similarity">
    <text evidence="1 8">Belongs to the RAP1 family.</text>
</comment>
<dbReference type="GO" id="GO:0010833">
    <property type="term" value="P:telomere maintenance via telomere lengthening"/>
    <property type="evidence" value="ECO:0007669"/>
    <property type="project" value="UniProtKB-UniRule"/>
</dbReference>
<dbReference type="InterPro" id="IPR009057">
    <property type="entry name" value="Homeodomain-like_sf"/>
</dbReference>
<dbReference type="Pfam" id="PF08914">
    <property type="entry name" value="Myb_Rap1"/>
    <property type="match status" value="1"/>
</dbReference>
<feature type="compositionally biased region" description="Polar residues" evidence="9">
    <location>
        <begin position="480"/>
        <end position="504"/>
    </location>
</feature>
<comment type="subcellular location">
    <subcellularLocation>
        <location evidence="8">Nucleus</location>
    </subcellularLocation>
    <subcellularLocation>
        <location evidence="8">Chromosome</location>
        <location evidence="8">Telomere</location>
    </subcellularLocation>
</comment>
<dbReference type="Pfam" id="PF01388">
    <property type="entry name" value="ARID"/>
    <property type="match status" value="1"/>
</dbReference>
<keyword evidence="4" id="KW-0805">Transcription regulation</keyword>
<dbReference type="InterPro" id="IPR001606">
    <property type="entry name" value="ARID_dom"/>
</dbReference>
<evidence type="ECO:0000256" key="4">
    <source>
        <dbReference type="ARBA" id="ARBA00023015"/>
    </source>
</evidence>
<dbReference type="CDD" id="cd16100">
    <property type="entry name" value="ARID"/>
    <property type="match status" value="2"/>
</dbReference>
<dbReference type="OrthoDB" id="435460at2759"/>
<dbReference type="SMART" id="SM00501">
    <property type="entry name" value="BRIGHT"/>
    <property type="match status" value="1"/>
</dbReference>
<feature type="region of interest" description="Disordered" evidence="9">
    <location>
        <begin position="683"/>
        <end position="781"/>
    </location>
</feature>
<dbReference type="EMBL" id="KV460220">
    <property type="protein sequence ID" value="OBT97690.1"/>
    <property type="molecule type" value="Genomic_DNA"/>
</dbReference>
<dbReference type="RefSeq" id="XP_018131423.1">
    <property type="nucleotide sequence ID" value="XM_018274467.1"/>
</dbReference>
<evidence type="ECO:0000256" key="3">
    <source>
        <dbReference type="ARBA" id="ARBA00022895"/>
    </source>
</evidence>
<keyword evidence="7 8" id="KW-0539">Nucleus</keyword>
<evidence type="ECO:0000256" key="5">
    <source>
        <dbReference type="ARBA" id="ARBA00023159"/>
    </source>
</evidence>
<dbReference type="Gene3D" id="1.10.10.2170">
    <property type="match status" value="1"/>
</dbReference>
<comment type="function">
    <text evidence="8">Involved in the regulation of telomere length, clustering and has a specific role in telomere position effect (TPE).</text>
</comment>
<dbReference type="InterPro" id="IPR039595">
    <property type="entry name" value="TE2IP/Rap1"/>
</dbReference>
<dbReference type="GO" id="GO:0070187">
    <property type="term" value="C:shelterin complex"/>
    <property type="evidence" value="ECO:0007669"/>
    <property type="project" value="TreeGrafter"/>
</dbReference>
<feature type="compositionally biased region" description="Polar residues" evidence="9">
    <location>
        <begin position="193"/>
        <end position="205"/>
    </location>
</feature>
<dbReference type="GO" id="GO:0031848">
    <property type="term" value="P:protection from non-homologous end joining at telomere"/>
    <property type="evidence" value="ECO:0007669"/>
    <property type="project" value="TreeGrafter"/>
</dbReference>
<feature type="region of interest" description="Disordered" evidence="9">
    <location>
        <begin position="300"/>
        <end position="369"/>
    </location>
</feature>
<dbReference type="Pfam" id="PF11626">
    <property type="entry name" value="Rap1_C"/>
    <property type="match status" value="1"/>
</dbReference>
<dbReference type="Gene3D" id="1.10.150.60">
    <property type="entry name" value="ARID DNA-binding domain"/>
    <property type="match status" value="2"/>
</dbReference>
<protein>
    <recommendedName>
        <fullName evidence="8">DNA-binding protein RAP1</fullName>
    </recommendedName>
</protein>
<feature type="compositionally biased region" description="Polar residues" evidence="9">
    <location>
        <begin position="832"/>
        <end position="851"/>
    </location>
</feature>
<name>A0A1B8GPF6_9PEZI</name>
<reference evidence="11 12" key="1">
    <citation type="submission" date="2016-03" db="EMBL/GenBank/DDBJ databases">
        <title>Comparative genomics of Pseudogymnoascus destructans, the fungus causing white-nose syndrome of bats.</title>
        <authorList>
            <person name="Palmer J.M."/>
            <person name="Drees K.P."/>
            <person name="Foster J.T."/>
            <person name="Lindner D.L."/>
        </authorList>
    </citation>
    <scope>NUCLEOTIDE SEQUENCE [LARGE SCALE GENOMIC DNA]</scope>
    <source>
        <strain evidence="11 12">UAMH 10579</strain>
    </source>
</reference>
<evidence type="ECO:0000256" key="9">
    <source>
        <dbReference type="SAM" id="MobiDB-lite"/>
    </source>
</evidence>
<evidence type="ECO:0000256" key="1">
    <source>
        <dbReference type="ARBA" id="ARBA00010467"/>
    </source>
</evidence>
<evidence type="ECO:0000256" key="7">
    <source>
        <dbReference type="ARBA" id="ARBA00023242"/>
    </source>
</evidence>
<comment type="subunit">
    <text evidence="8">Homodimer.</text>
</comment>
<feature type="domain" description="ARID" evidence="10">
    <location>
        <begin position="373"/>
        <end position="468"/>
    </location>
</feature>
<accession>A0A1B8GPF6</accession>
<dbReference type="CDD" id="cd11655">
    <property type="entry name" value="rap1_myb-like"/>
    <property type="match status" value="1"/>
</dbReference>
<dbReference type="InterPro" id="IPR036431">
    <property type="entry name" value="ARID_dom_sf"/>
</dbReference>
<evidence type="ECO:0000313" key="11">
    <source>
        <dbReference type="EMBL" id="OBT97690.1"/>
    </source>
</evidence>
<dbReference type="Proteomes" id="UP000091956">
    <property type="component" value="Unassembled WGS sequence"/>
</dbReference>
<evidence type="ECO:0000256" key="2">
    <source>
        <dbReference type="ARBA" id="ARBA00022454"/>
    </source>
</evidence>
<sequence>MAGAVYEGVAGGGDLFQGQKFFISQRVPLRAELIDNVKRNGGFVVPLEKNADVLVADDAKPKLAPAGSVSWKYLKQSVEKGELEDLEAHRINSPSKTRLAGGPQKLTRTPFTHEDSMAISIWVAKAEKLGFAARGNEIYEQFAEKNPRHTAQSWRDHWIKQLSHQPRPEIDMSSTDWPVKIKGDRPRRVIPPATQSKNVGTTPSASGAGRSLVPPSPTLLAASYSLEDEAPLIEAPSKDVPFTEEDIEILEREHPDIIKIPMGDWVVAWEAFAKKYTRHTAGDWSRYYCEDFHPRKLREGKGKDAISVKPKPNQGPDSTSKTYTTPVRAPASSRSHTESGKQTHRRGLGEEGAIVSKSPESATSKDRSKISASADKSKFLANLRELSGAIGCEIEPSFSLYGRNFELYDLWSVVNKPEFGGFQKVEESDRWLQVALKLGINTYRDEMAHTALKQKYRDKLVDLDTHISAGKTRGKRRSFPTKSTEPVTPVTTISTQASEQTHAYSSARKDGETKGRASLTESTEPITPVTAIPRQTPEQAHILASGVNIPKTLRQATVPPQESTNKDAATRRIRQSLGHGELAFLQSISEFARDCLPDPVTFEPIVSKRKIRLFDVWTASLPLLARFDDIESREVWDDLATQLGFEVSMHPSASDELRQICEDFLMDFYEFFIQREQEKIREEEALRQQPEEQGQSEDEEVVEEEAVEEEVMEEEVMEEEVMEEDDVSPVVESRPTSSYNHSKRPRISKGKERADEIPSTPEHIYNSHLNVDGKLPDHSNAQNKNLFETNIEYFPPPSPSKELDSSPSRQVLFEANIDHTPPSQNNDDEDATQSQNDSPLSQNSNDEEATQSLTASQLKVIDEFFDRSTAQGFDFEIILRMMKITTLDTELAGKLLLDYANGLEVPKDVPGVWTEEDDIGVMSQVQSGDYKRTLKKHGKIRCLKRKMHLKEANDM</sequence>
<dbReference type="STRING" id="342668.A0A1B8GPF6"/>
<feature type="region of interest" description="Disordered" evidence="9">
    <location>
        <begin position="818"/>
        <end position="851"/>
    </location>
</feature>
<keyword evidence="5" id="KW-0010">Activator</keyword>
<gene>
    <name evidence="11" type="ORF">VE01_05001</name>
</gene>
<dbReference type="AlphaFoldDB" id="A0A1B8GPF6"/>
<dbReference type="SMART" id="SM01014">
    <property type="entry name" value="ARID"/>
    <property type="match status" value="1"/>
</dbReference>
<dbReference type="Pfam" id="PF16589">
    <property type="entry name" value="BRCT_2"/>
    <property type="match status" value="1"/>
</dbReference>
<evidence type="ECO:0000256" key="6">
    <source>
        <dbReference type="ARBA" id="ARBA00023163"/>
    </source>
</evidence>
<dbReference type="InterPro" id="IPR021661">
    <property type="entry name" value="Rap1_C"/>
</dbReference>
<feature type="compositionally biased region" description="Acidic residues" evidence="9">
    <location>
        <begin position="694"/>
        <end position="727"/>
    </location>
</feature>
<dbReference type="PANTHER" id="PTHR16466:SF6">
    <property type="entry name" value="TELOMERIC REPEAT-BINDING FACTOR 2-INTERACTING PROTEIN 1"/>
    <property type="match status" value="1"/>
</dbReference>
<dbReference type="InterPro" id="IPR038104">
    <property type="entry name" value="Rap1_C_sf"/>
</dbReference>
<reference evidence="12" key="2">
    <citation type="journal article" date="2018" name="Nat. Commun.">
        <title>Extreme sensitivity to ultraviolet light in the fungal pathogen causing white-nose syndrome of bats.</title>
        <authorList>
            <person name="Palmer J.M."/>
            <person name="Drees K.P."/>
            <person name="Foster J.T."/>
            <person name="Lindner D.L."/>
        </authorList>
    </citation>
    <scope>NUCLEOTIDE SEQUENCE [LARGE SCALE GENOMIC DNA]</scope>
    <source>
        <strain evidence="12">UAMH 10579</strain>
    </source>
</reference>
<dbReference type="GO" id="GO:0042162">
    <property type="term" value="F:telomeric DNA binding"/>
    <property type="evidence" value="ECO:0007669"/>
    <property type="project" value="TreeGrafter"/>
</dbReference>
<proteinExistence type="inferred from homology"/>
<evidence type="ECO:0000256" key="8">
    <source>
        <dbReference type="RuleBase" id="RU367107"/>
    </source>
</evidence>
<dbReference type="PANTHER" id="PTHR16466">
    <property type="entry name" value="TELOMERE REPEAT-BINDING FACTOR 2-INTERACTING PROTEIN 1"/>
    <property type="match status" value="1"/>
</dbReference>
<keyword evidence="12" id="KW-1185">Reference proteome</keyword>
<evidence type="ECO:0000259" key="10">
    <source>
        <dbReference type="PROSITE" id="PS51011"/>
    </source>
</evidence>
<dbReference type="PROSITE" id="PS51011">
    <property type="entry name" value="ARID"/>
    <property type="match status" value="2"/>
</dbReference>
<dbReference type="Gene3D" id="1.10.10.60">
    <property type="entry name" value="Homeodomain-like"/>
    <property type="match status" value="1"/>
</dbReference>
<feature type="domain" description="ARID" evidence="10">
    <location>
        <begin position="578"/>
        <end position="673"/>
    </location>
</feature>
<feature type="region of interest" description="Disordered" evidence="9">
    <location>
        <begin position="169"/>
        <end position="214"/>
    </location>
</feature>
<organism evidence="11 12">
    <name type="scientific">Pseudogymnoascus verrucosus</name>
    <dbReference type="NCBI Taxonomy" id="342668"/>
    <lineage>
        <taxon>Eukaryota</taxon>
        <taxon>Fungi</taxon>
        <taxon>Dikarya</taxon>
        <taxon>Ascomycota</taxon>
        <taxon>Pezizomycotina</taxon>
        <taxon>Leotiomycetes</taxon>
        <taxon>Thelebolales</taxon>
        <taxon>Thelebolaceae</taxon>
        <taxon>Pseudogymnoascus</taxon>
    </lineage>
</organism>
<evidence type="ECO:0000313" key="12">
    <source>
        <dbReference type="Proteomes" id="UP000091956"/>
    </source>
</evidence>
<dbReference type="GeneID" id="28838387"/>
<dbReference type="SUPFAM" id="SSF46774">
    <property type="entry name" value="ARID-like"/>
    <property type="match status" value="1"/>
</dbReference>
<feature type="region of interest" description="Disordered" evidence="9">
    <location>
        <begin position="471"/>
        <end position="525"/>
    </location>
</feature>
<feature type="compositionally biased region" description="Polar residues" evidence="9">
    <location>
        <begin position="315"/>
        <end position="325"/>
    </location>
</feature>
<dbReference type="SUPFAM" id="SSF46689">
    <property type="entry name" value="Homeodomain-like"/>
    <property type="match status" value="1"/>
</dbReference>
<dbReference type="InterPro" id="IPR015010">
    <property type="entry name" value="TERF2IP_Myb"/>
</dbReference>
<keyword evidence="3 8" id="KW-0779">Telomere</keyword>